<dbReference type="GO" id="GO:0004519">
    <property type="term" value="F:endonuclease activity"/>
    <property type="evidence" value="ECO:0007669"/>
    <property type="project" value="UniProtKB-KW"/>
</dbReference>
<evidence type="ECO:0000259" key="14">
    <source>
        <dbReference type="PROSITE" id="PS52020"/>
    </source>
</evidence>
<dbReference type="SUPFAM" id="SSF52540">
    <property type="entry name" value="P-loop containing nucleoside triphosphate hydrolases"/>
    <property type="match status" value="1"/>
</dbReference>
<evidence type="ECO:0000256" key="11">
    <source>
        <dbReference type="ARBA" id="ARBA00022801"/>
    </source>
</evidence>
<evidence type="ECO:0000256" key="7">
    <source>
        <dbReference type="ARBA" id="ARBA00022722"/>
    </source>
</evidence>
<protein>
    <recommendedName>
        <fullName evidence="2">Replication-associated protein</fullName>
    </recommendedName>
</protein>
<keyword evidence="4" id="KW-0808">Transferase</keyword>
<evidence type="ECO:0000313" key="15">
    <source>
        <dbReference type="EMBL" id="QTE03343.1"/>
    </source>
</evidence>
<keyword evidence="8" id="KW-0479">Metal-binding</keyword>
<dbReference type="InterPro" id="IPR027417">
    <property type="entry name" value="P-loop_NTPase"/>
</dbReference>
<dbReference type="GO" id="GO:0000166">
    <property type="term" value="F:nucleotide binding"/>
    <property type="evidence" value="ECO:0007669"/>
    <property type="project" value="UniProtKB-KW"/>
</dbReference>
<evidence type="ECO:0000256" key="5">
    <source>
        <dbReference type="ARBA" id="ARBA00022695"/>
    </source>
</evidence>
<keyword evidence="7" id="KW-0540">Nuclease</keyword>
<keyword evidence="10" id="KW-0255">Endonuclease</keyword>
<evidence type="ECO:0000256" key="9">
    <source>
        <dbReference type="ARBA" id="ARBA00022741"/>
    </source>
</evidence>
<dbReference type="InterPro" id="IPR049912">
    <property type="entry name" value="CRESS_DNA_REP"/>
</dbReference>
<keyword evidence="5" id="KW-0548">Nucleotidyltransferase</keyword>
<keyword evidence="3" id="KW-1048">Host nucleus</keyword>
<dbReference type="GO" id="GO:0016779">
    <property type="term" value="F:nucleotidyltransferase activity"/>
    <property type="evidence" value="ECO:0007669"/>
    <property type="project" value="UniProtKB-KW"/>
</dbReference>
<keyword evidence="12" id="KW-0190">Covalent protein-DNA linkage</keyword>
<keyword evidence="9" id="KW-0547">Nucleotide-binding</keyword>
<dbReference type="Pfam" id="PF02407">
    <property type="entry name" value="Viral_Rep"/>
    <property type="match status" value="1"/>
</dbReference>
<evidence type="ECO:0000256" key="1">
    <source>
        <dbReference type="ARBA" id="ARBA00004147"/>
    </source>
</evidence>
<keyword evidence="11" id="KW-0378">Hydrolase</keyword>
<evidence type="ECO:0000256" key="6">
    <source>
        <dbReference type="ARBA" id="ARBA00022705"/>
    </source>
</evidence>
<name>A0A8A4XAW7_9VIRU</name>
<dbReference type="PROSITE" id="PS52020">
    <property type="entry name" value="CRESS_DNA_REP"/>
    <property type="match status" value="1"/>
</dbReference>
<dbReference type="GO" id="GO:0006260">
    <property type="term" value="P:DNA replication"/>
    <property type="evidence" value="ECO:0007669"/>
    <property type="project" value="UniProtKB-KW"/>
</dbReference>
<keyword evidence="6" id="KW-0235">DNA replication</keyword>
<evidence type="ECO:0000256" key="10">
    <source>
        <dbReference type="ARBA" id="ARBA00022759"/>
    </source>
</evidence>
<dbReference type="GO" id="GO:0042025">
    <property type="term" value="C:host cell nucleus"/>
    <property type="evidence" value="ECO:0007669"/>
    <property type="project" value="UniProtKB-SubCell"/>
</dbReference>
<evidence type="ECO:0000256" key="4">
    <source>
        <dbReference type="ARBA" id="ARBA00022679"/>
    </source>
</evidence>
<organism evidence="15">
    <name type="scientific">Cygnus columbianus CRESS-DNA-virus sp</name>
    <dbReference type="NCBI Taxonomy" id="2815027"/>
    <lineage>
        <taxon>Viruses</taxon>
        <taxon>Monodnaviria</taxon>
        <taxon>Shotokuvirae</taxon>
        <taxon>Cressdnaviricota</taxon>
    </lineage>
</organism>
<comment type="subcellular location">
    <subcellularLocation>
        <location evidence="1">Host nucleus</location>
    </subcellularLocation>
</comment>
<evidence type="ECO:0000256" key="8">
    <source>
        <dbReference type="ARBA" id="ARBA00022723"/>
    </source>
</evidence>
<evidence type="ECO:0000256" key="3">
    <source>
        <dbReference type="ARBA" id="ARBA00022562"/>
    </source>
</evidence>
<dbReference type="GO" id="GO:0046872">
    <property type="term" value="F:metal ion binding"/>
    <property type="evidence" value="ECO:0007669"/>
    <property type="project" value="UniProtKB-KW"/>
</dbReference>
<dbReference type="Gene3D" id="3.40.1310.20">
    <property type="match status" value="1"/>
</dbReference>
<evidence type="ECO:0000256" key="13">
    <source>
        <dbReference type="ARBA" id="ARBA00023125"/>
    </source>
</evidence>
<feature type="domain" description="CRESS-DNA virus Rep endonuclease" evidence="14">
    <location>
        <begin position="1"/>
        <end position="95"/>
    </location>
</feature>
<evidence type="ECO:0000256" key="12">
    <source>
        <dbReference type="ARBA" id="ARBA00023124"/>
    </source>
</evidence>
<dbReference type="EMBL" id="MW182743">
    <property type="protein sequence ID" value="QTE03343.1"/>
    <property type="molecule type" value="Genomic_DNA"/>
</dbReference>
<dbReference type="GO" id="GO:0016787">
    <property type="term" value="F:hydrolase activity"/>
    <property type="evidence" value="ECO:0007669"/>
    <property type="project" value="UniProtKB-KW"/>
</dbReference>
<dbReference type="GO" id="GO:0003677">
    <property type="term" value="F:DNA binding"/>
    <property type="evidence" value="ECO:0007669"/>
    <property type="project" value="UniProtKB-KW"/>
</dbReference>
<keyword evidence="13" id="KW-0238">DNA-binding</keyword>
<accession>A0A8A4XAW7</accession>
<sequence>MASNSWCFTINNPSNEDEWNLLCLRNSTTYLVYGKEVGEEGTPHYQGYAIMRYKRTLAQMKDLLARAHLEKRKGTHKQAADYCKKDGEYEEFGDLPLTRGESSKLMWKNVIQWARDGKLDMIEEEYPAIFLRYLTALRSLSRPALTILPNLDNEWWTGPTGTGKSRKLWADYPIHYAKQLNKWWDGYEGEDIVAIEEWSPKNECTASLLKIWADRYPFPAEIKGGKLAKIRPKKIIVLSNYTMDQCFPNIEDLQPIKRRFKEKRFTNGFFIAQEELPDFSDIL</sequence>
<proteinExistence type="predicted"/>
<reference evidence="15" key="1">
    <citation type="submission" date="2020-10" db="EMBL/GenBank/DDBJ databases">
        <title>CRESS DNA virus dark matter in the feces of wild birds.</title>
        <authorList>
            <person name="Yang S."/>
            <person name="Zhang W."/>
        </authorList>
    </citation>
    <scope>NUCLEOTIDE SEQUENCE</scope>
    <source>
        <strain evidence="15">Swn66cir22</strain>
    </source>
</reference>
<evidence type="ECO:0000256" key="2">
    <source>
        <dbReference type="ARBA" id="ARBA00014531"/>
    </source>
</evidence>